<keyword evidence="1" id="KW-0175">Coiled coil</keyword>
<dbReference type="Proteomes" id="UP000634136">
    <property type="component" value="Unassembled WGS sequence"/>
</dbReference>
<comment type="caution">
    <text evidence="3">The sequence shown here is derived from an EMBL/GenBank/DDBJ whole genome shotgun (WGS) entry which is preliminary data.</text>
</comment>
<dbReference type="EMBL" id="JAAIUW010000007">
    <property type="protein sequence ID" value="KAF7824097.1"/>
    <property type="molecule type" value="Genomic_DNA"/>
</dbReference>
<evidence type="ECO:0000256" key="2">
    <source>
        <dbReference type="SAM" id="MobiDB-lite"/>
    </source>
</evidence>
<evidence type="ECO:0000256" key="1">
    <source>
        <dbReference type="SAM" id="Coils"/>
    </source>
</evidence>
<keyword evidence="4" id="KW-1185">Reference proteome</keyword>
<organism evidence="3 4">
    <name type="scientific">Senna tora</name>
    <dbReference type="NCBI Taxonomy" id="362788"/>
    <lineage>
        <taxon>Eukaryota</taxon>
        <taxon>Viridiplantae</taxon>
        <taxon>Streptophyta</taxon>
        <taxon>Embryophyta</taxon>
        <taxon>Tracheophyta</taxon>
        <taxon>Spermatophyta</taxon>
        <taxon>Magnoliopsida</taxon>
        <taxon>eudicotyledons</taxon>
        <taxon>Gunneridae</taxon>
        <taxon>Pentapetalae</taxon>
        <taxon>rosids</taxon>
        <taxon>fabids</taxon>
        <taxon>Fabales</taxon>
        <taxon>Fabaceae</taxon>
        <taxon>Caesalpinioideae</taxon>
        <taxon>Cassia clade</taxon>
        <taxon>Senna</taxon>
    </lineage>
</organism>
<evidence type="ECO:0000313" key="4">
    <source>
        <dbReference type="Proteomes" id="UP000634136"/>
    </source>
</evidence>
<feature type="coiled-coil region" evidence="1">
    <location>
        <begin position="287"/>
        <end position="321"/>
    </location>
</feature>
<feature type="compositionally biased region" description="Low complexity" evidence="2">
    <location>
        <begin position="349"/>
        <end position="363"/>
    </location>
</feature>
<accession>A0A834TL47</accession>
<dbReference type="PANTHER" id="PTHR35507">
    <property type="entry name" value="OS09G0488600 PROTEIN"/>
    <property type="match status" value="1"/>
</dbReference>
<feature type="region of interest" description="Disordered" evidence="2">
    <location>
        <begin position="347"/>
        <end position="369"/>
    </location>
</feature>
<evidence type="ECO:0000313" key="3">
    <source>
        <dbReference type="EMBL" id="KAF7824097.1"/>
    </source>
</evidence>
<sequence>MEEEADQQHFAFDGGSDPHASPFLVSLAPFSPSSTRRLSAAFLQPNRPVSSPSHLAWLSLQGRLVNAQEASSARTVGCNLPKDQALAWELFDPIHRFLIVAVIAVSVAQSEKNRQIWSLKKSVELRDQVLSNMQQKLDNLCEQLNNTKEHSTASISKSFTKNEESPLNDTFGSENFKFVDCGCWICDQHCDFFHGLMQNSSVTRVSVGNEVAQCKMSFANEEQEERRMSDLSDWASSVTSATDIQLNSLAIEQDIYNLKRDCEEKDSTIKELATLMNSSEVANSKRVAELEDMIRRKNATITKLKKDLVILEQKVIQLSRLRRSSFSGCESNVGKLTHMRDNLLYDMESSTSPSSSDSDSTPSNSGKDLAVSPLTEISANWKFETASSGKKQLSIRSKRDTHSLSTSTNFIKLLTVLAKRVDMNIIESLRVANVSRGYKRLCSTISKLHTLVQSDQLQRGVYHR</sequence>
<reference evidence="3" key="1">
    <citation type="submission" date="2020-09" db="EMBL/GenBank/DDBJ databases">
        <title>Genome-Enabled Discovery of Anthraquinone Biosynthesis in Senna tora.</title>
        <authorList>
            <person name="Kang S.-H."/>
            <person name="Pandey R.P."/>
            <person name="Lee C.-M."/>
            <person name="Sim J.-S."/>
            <person name="Jeong J.-T."/>
            <person name="Choi B.-S."/>
            <person name="Jung M."/>
            <person name="Ginzburg D."/>
            <person name="Zhao K."/>
            <person name="Won S.Y."/>
            <person name="Oh T.-J."/>
            <person name="Yu Y."/>
            <person name="Kim N.-H."/>
            <person name="Lee O.R."/>
            <person name="Lee T.-H."/>
            <person name="Bashyal P."/>
            <person name="Kim T.-S."/>
            <person name="Lee W.-H."/>
            <person name="Kawkins C."/>
            <person name="Kim C.-K."/>
            <person name="Kim J.S."/>
            <person name="Ahn B.O."/>
            <person name="Rhee S.Y."/>
            <person name="Sohng J.K."/>
        </authorList>
    </citation>
    <scope>NUCLEOTIDE SEQUENCE</scope>
    <source>
        <tissue evidence="3">Leaf</tissue>
    </source>
</reference>
<gene>
    <name evidence="3" type="ORF">G2W53_022241</name>
</gene>
<protein>
    <submittedName>
        <fullName evidence="3">Inactive rhomboid protein</fullName>
    </submittedName>
</protein>
<proteinExistence type="predicted"/>
<dbReference type="OrthoDB" id="1894403at2759"/>
<dbReference type="AlphaFoldDB" id="A0A834TL47"/>
<dbReference type="PANTHER" id="PTHR35507:SF1">
    <property type="entry name" value="TMF_TATA_BD DOMAIN-CONTAINING PROTEIN"/>
    <property type="match status" value="1"/>
</dbReference>
<name>A0A834TL47_9FABA</name>